<organism evidence="1 2">
    <name type="scientific">Agrobacterium tumefaciens</name>
    <dbReference type="NCBI Taxonomy" id="358"/>
    <lineage>
        <taxon>Bacteria</taxon>
        <taxon>Pseudomonadati</taxon>
        <taxon>Pseudomonadota</taxon>
        <taxon>Alphaproteobacteria</taxon>
        <taxon>Hyphomicrobiales</taxon>
        <taxon>Rhizobiaceae</taxon>
        <taxon>Rhizobium/Agrobacterium group</taxon>
        <taxon>Agrobacterium</taxon>
        <taxon>Agrobacterium tumefaciens complex</taxon>
    </lineage>
</organism>
<name>A0A0D0K162_AGRTU</name>
<accession>A0A0D0K162</accession>
<protein>
    <recommendedName>
        <fullName evidence="3">DUF4145 domain-containing protein</fullName>
    </recommendedName>
</protein>
<proteinExistence type="predicted"/>
<evidence type="ECO:0008006" key="3">
    <source>
        <dbReference type="Google" id="ProtNLM"/>
    </source>
</evidence>
<evidence type="ECO:0000313" key="2">
    <source>
        <dbReference type="Proteomes" id="UP000035017"/>
    </source>
</evidence>
<comment type="caution">
    <text evidence="1">The sequence shown here is derived from an EMBL/GenBank/DDBJ whole genome shotgun (WGS) entry which is preliminary data.</text>
</comment>
<evidence type="ECO:0000313" key="1">
    <source>
        <dbReference type="EMBL" id="KIQ01886.1"/>
    </source>
</evidence>
<dbReference type="Proteomes" id="UP000035017">
    <property type="component" value="Unassembled WGS sequence"/>
</dbReference>
<dbReference type="AlphaFoldDB" id="A0A0D0K162"/>
<gene>
    <name evidence="1" type="ORF">RU07_14165</name>
</gene>
<reference evidence="1 2" key="1">
    <citation type="submission" date="2014-12" db="EMBL/GenBank/DDBJ databases">
        <title>16Stimator: statistical estimation of ribosomal gene copy numbers from draft genome assemblies.</title>
        <authorList>
            <person name="Perisin M.A."/>
            <person name="Vetter M."/>
            <person name="Gilbert J.A."/>
            <person name="Bergelson J."/>
        </authorList>
    </citation>
    <scope>NUCLEOTIDE SEQUENCE [LARGE SCALE GENOMIC DNA]</scope>
    <source>
        <strain evidence="1 2">MEJ076</strain>
    </source>
</reference>
<dbReference type="EMBL" id="JXQV01000012">
    <property type="protein sequence ID" value="KIQ01886.1"/>
    <property type="molecule type" value="Genomic_DNA"/>
</dbReference>
<sequence length="239" mass="27434">MRCFAAFTQIDILCPLCLNDTMKFEYSGAGASLYSNLTEFIPERGMDETQFGHLAAIYPAGAILRAFEDIERFFAHIIPDVPVGISSITVTALLATAQKQRLISEEIEDAFGKINDLRNSAVHFKKTYLPQDALEFREKAASLLQEMLPFEDELRATADALKVRFIQSYRDPEELKYHEDRDYRIYILPKGRVRITHFLYKGWEYRSVGEFRAFSRRDRLDKMISKNVISDMEALGAAP</sequence>